<dbReference type="Proteomes" id="UP001243717">
    <property type="component" value="Unassembled WGS sequence"/>
</dbReference>
<evidence type="ECO:0000259" key="4">
    <source>
        <dbReference type="PROSITE" id="PS50801"/>
    </source>
</evidence>
<dbReference type="InterPro" id="IPR002645">
    <property type="entry name" value="STAS_dom"/>
</dbReference>
<dbReference type="PANTHER" id="PTHR34136">
    <property type="match status" value="1"/>
</dbReference>
<protein>
    <submittedName>
        <fullName evidence="5">WecB/TagA/CpsF family glycosyltransferase</fullName>
    </submittedName>
</protein>
<dbReference type="InterPro" id="IPR004629">
    <property type="entry name" value="WecG_TagA_CpsF"/>
</dbReference>
<keyword evidence="2" id="KW-0808">Transferase</keyword>
<evidence type="ECO:0000256" key="1">
    <source>
        <dbReference type="ARBA" id="ARBA00022676"/>
    </source>
</evidence>
<feature type="region of interest" description="Disordered" evidence="3">
    <location>
        <begin position="256"/>
        <end position="275"/>
    </location>
</feature>
<sequence length="395" mass="43873">MSSSERQVAFLLGLPFHMITMDETIEDAVAAIAARNPSYYITANVDFIAQAHESEPLKDILFHADRVVCDGMPLVWLSRYFHPVLPERVAGSDMVFRLFSEANERAWKVFFLGSDATTLSQTKSILAQQYPKMEVVGTFSPPFGPVDSWPNEAILADIKGSQPDLLLVAVGCPKQEYWISKYYKEAAVPLSIGIGASLDFICGTQVRAPVWIQKIGMEWCWRMLSDPKRLVKRYAKDLYYLVVLANLQRRITSQATSEKDQSAAADRESAQDAGTATVDIRNQDVQWISWSGEAERSVLETLERPADTTKPVFINLSAVSFMDSSAIGLLAKFARDARKAKVAFGIVQPADRVVQIIEAMHLSSQFPVYADRNAALEVLHAPDVSMTNNQTEGTA</sequence>
<feature type="domain" description="STAS" evidence="4">
    <location>
        <begin position="295"/>
        <end position="379"/>
    </location>
</feature>
<dbReference type="RefSeq" id="WP_308984280.1">
    <property type="nucleotide sequence ID" value="NZ_JARXIC010000006.1"/>
</dbReference>
<dbReference type="Gene3D" id="3.30.750.24">
    <property type="entry name" value="STAS domain"/>
    <property type="match status" value="1"/>
</dbReference>
<dbReference type="SUPFAM" id="SSF52091">
    <property type="entry name" value="SpoIIaa-like"/>
    <property type="match status" value="1"/>
</dbReference>
<dbReference type="InterPro" id="IPR036513">
    <property type="entry name" value="STAS_dom_sf"/>
</dbReference>
<evidence type="ECO:0000256" key="3">
    <source>
        <dbReference type="SAM" id="MobiDB-lite"/>
    </source>
</evidence>
<dbReference type="PANTHER" id="PTHR34136:SF1">
    <property type="entry name" value="UDP-N-ACETYL-D-MANNOSAMINURONIC ACID TRANSFERASE"/>
    <property type="match status" value="1"/>
</dbReference>
<name>A0ABU1AJK6_9BACT</name>
<organism evidence="5 6">
    <name type="scientific">Thalassobacterium sedimentorum</name>
    <dbReference type="NCBI Taxonomy" id="3041258"/>
    <lineage>
        <taxon>Bacteria</taxon>
        <taxon>Pseudomonadati</taxon>
        <taxon>Verrucomicrobiota</taxon>
        <taxon>Opitutia</taxon>
        <taxon>Puniceicoccales</taxon>
        <taxon>Coraliomargaritaceae</taxon>
        <taxon>Thalassobacterium</taxon>
    </lineage>
</organism>
<proteinExistence type="predicted"/>
<comment type="caution">
    <text evidence="5">The sequence shown here is derived from an EMBL/GenBank/DDBJ whole genome shotgun (WGS) entry which is preliminary data.</text>
</comment>
<dbReference type="Pfam" id="PF01740">
    <property type="entry name" value="STAS"/>
    <property type="match status" value="1"/>
</dbReference>
<dbReference type="EMBL" id="JARXIC010000006">
    <property type="protein sequence ID" value="MDQ8193793.1"/>
    <property type="molecule type" value="Genomic_DNA"/>
</dbReference>
<dbReference type="PROSITE" id="PS50801">
    <property type="entry name" value="STAS"/>
    <property type="match status" value="1"/>
</dbReference>
<evidence type="ECO:0000313" key="5">
    <source>
        <dbReference type="EMBL" id="MDQ8193793.1"/>
    </source>
</evidence>
<keyword evidence="6" id="KW-1185">Reference proteome</keyword>
<keyword evidence="1" id="KW-0328">Glycosyltransferase</keyword>
<feature type="compositionally biased region" description="Basic and acidic residues" evidence="3">
    <location>
        <begin position="257"/>
        <end position="270"/>
    </location>
</feature>
<evidence type="ECO:0000313" key="6">
    <source>
        <dbReference type="Proteomes" id="UP001243717"/>
    </source>
</evidence>
<evidence type="ECO:0000256" key="2">
    <source>
        <dbReference type="ARBA" id="ARBA00022679"/>
    </source>
</evidence>
<dbReference type="CDD" id="cd07043">
    <property type="entry name" value="STAS_anti-anti-sigma_factors"/>
    <property type="match status" value="1"/>
</dbReference>
<accession>A0ABU1AJK6</accession>
<reference evidence="5 6" key="1">
    <citation type="submission" date="2023-04" db="EMBL/GenBank/DDBJ databases">
        <title>A novel bacteria isolated from coastal sediment.</title>
        <authorList>
            <person name="Liu X.-J."/>
            <person name="Du Z.-J."/>
        </authorList>
    </citation>
    <scope>NUCLEOTIDE SEQUENCE [LARGE SCALE GENOMIC DNA]</scope>
    <source>
        <strain evidence="5 6">SDUM461004</strain>
    </source>
</reference>
<gene>
    <name evidence="5" type="ORF">QEH59_05125</name>
</gene>
<dbReference type="Pfam" id="PF03808">
    <property type="entry name" value="Glyco_tran_WecG"/>
    <property type="match status" value="1"/>
</dbReference>
<dbReference type="NCBIfam" id="TIGR00696">
    <property type="entry name" value="wecG_tagA_cpsF"/>
    <property type="match status" value="1"/>
</dbReference>
<dbReference type="CDD" id="cd06533">
    <property type="entry name" value="Glyco_transf_WecG_TagA"/>
    <property type="match status" value="1"/>
</dbReference>